<feature type="compositionally biased region" description="Polar residues" evidence="6">
    <location>
        <begin position="429"/>
        <end position="441"/>
    </location>
</feature>
<evidence type="ECO:0000256" key="6">
    <source>
        <dbReference type="SAM" id="MobiDB-lite"/>
    </source>
</evidence>
<keyword evidence="3" id="KW-0547">Nucleotide-binding</keyword>
<dbReference type="InterPro" id="IPR000719">
    <property type="entry name" value="Prot_kinase_dom"/>
</dbReference>
<dbReference type="GO" id="GO:0005524">
    <property type="term" value="F:ATP binding"/>
    <property type="evidence" value="ECO:0007669"/>
    <property type="project" value="UniProtKB-KW"/>
</dbReference>
<evidence type="ECO:0000256" key="5">
    <source>
        <dbReference type="ARBA" id="ARBA00022840"/>
    </source>
</evidence>
<dbReference type="Gene3D" id="3.30.200.20">
    <property type="entry name" value="Phosphorylase Kinase, domain 1"/>
    <property type="match status" value="1"/>
</dbReference>
<dbReference type="Proteomes" id="UP000238348">
    <property type="component" value="Chromosome"/>
</dbReference>
<dbReference type="InterPro" id="IPR008266">
    <property type="entry name" value="Tyr_kinase_AS"/>
</dbReference>
<dbReference type="Gene3D" id="1.10.510.10">
    <property type="entry name" value="Transferase(Phosphotransferase) domain 1"/>
    <property type="match status" value="1"/>
</dbReference>
<proteinExistence type="predicted"/>
<dbReference type="EMBL" id="CP012673">
    <property type="protein sequence ID" value="AUX42046.1"/>
    <property type="molecule type" value="Genomic_DNA"/>
</dbReference>
<name>A0A2L0ERX7_SORCE</name>
<keyword evidence="5" id="KW-0067">ATP-binding</keyword>
<dbReference type="InterPro" id="IPR011009">
    <property type="entry name" value="Kinase-like_dom_sf"/>
</dbReference>
<feature type="region of interest" description="Disordered" evidence="6">
    <location>
        <begin position="390"/>
        <end position="461"/>
    </location>
</feature>
<evidence type="ECO:0000313" key="8">
    <source>
        <dbReference type="EMBL" id="AUX42046.1"/>
    </source>
</evidence>
<dbReference type="CDD" id="cd14014">
    <property type="entry name" value="STKc_PknB_like"/>
    <property type="match status" value="1"/>
</dbReference>
<dbReference type="PROSITE" id="PS50011">
    <property type="entry name" value="PROTEIN_KINASE_DOM"/>
    <property type="match status" value="1"/>
</dbReference>
<evidence type="ECO:0000256" key="1">
    <source>
        <dbReference type="ARBA" id="ARBA00012513"/>
    </source>
</evidence>
<evidence type="ECO:0000256" key="3">
    <source>
        <dbReference type="ARBA" id="ARBA00022741"/>
    </source>
</evidence>
<feature type="compositionally biased region" description="Pro residues" evidence="6">
    <location>
        <begin position="727"/>
        <end position="772"/>
    </location>
</feature>
<reference evidence="8 9" key="1">
    <citation type="submission" date="2015-09" db="EMBL/GenBank/DDBJ databases">
        <title>Sorangium comparison.</title>
        <authorList>
            <person name="Zaburannyi N."/>
            <person name="Bunk B."/>
            <person name="Overmann J."/>
            <person name="Mueller R."/>
        </authorList>
    </citation>
    <scope>NUCLEOTIDE SEQUENCE [LARGE SCALE GENOMIC DNA]</scope>
    <source>
        <strain evidence="8 9">So ce26</strain>
    </source>
</reference>
<dbReference type="AlphaFoldDB" id="A0A2L0ERX7"/>
<evidence type="ECO:0000259" key="7">
    <source>
        <dbReference type="PROSITE" id="PS50011"/>
    </source>
</evidence>
<protein>
    <recommendedName>
        <fullName evidence="1">non-specific serine/threonine protein kinase</fullName>
        <ecNumber evidence="1">2.7.11.1</ecNumber>
    </recommendedName>
</protein>
<dbReference type="SUPFAM" id="SSF56112">
    <property type="entry name" value="Protein kinase-like (PK-like)"/>
    <property type="match status" value="1"/>
</dbReference>
<evidence type="ECO:0000256" key="2">
    <source>
        <dbReference type="ARBA" id="ARBA00022679"/>
    </source>
</evidence>
<feature type="region of interest" description="Disordered" evidence="6">
    <location>
        <begin position="599"/>
        <end position="625"/>
    </location>
</feature>
<evidence type="ECO:0000256" key="4">
    <source>
        <dbReference type="ARBA" id="ARBA00022777"/>
    </source>
</evidence>
<feature type="compositionally biased region" description="Low complexity" evidence="6">
    <location>
        <begin position="486"/>
        <end position="495"/>
    </location>
</feature>
<feature type="region of interest" description="Disordered" evidence="6">
    <location>
        <begin position="706"/>
        <end position="779"/>
    </location>
</feature>
<sequence>MVGERVAKDPWSDWNDDDPGNFQPGDTIGPYELLFPAAVGGMAAVWAARLRRPNGTVQIVAVKLLSDAMRGDDDARAMFLDEACTASRILHPNVVHILAYGEVRDRPYLAMEWIDGAPIAKIFSNQKAKRALLPLGWVLHVMTAACAGLHAAHEVRDDTGELLNLIHRDVTPENVMVTFDGMVKVVDFGVAKTRARAQISRVGAIKGKTGYFSPEQVMGGALDRRSDLFSMGVLLYLLVTGHTPFRGKGPLEAMQQIANRNPQPPREIMPEVHPELDRIIMRALAKNPNDRYQTAAELRRDLEQVSLAVRESYTDKQVGQLVRDLLPGVAEARKERIDQAIDELDKIIAERNQPHKPQAARPEDATEVMLRRISMLPILQDGPEAMLEEGAAADATPPSSGAGPASSRMSGPASSRMSGPASSRMSGPTSSRMAGPTSSRKSNPDATRKSNPDASRKSHPDATATPIELMAGLQPMHVGQPALRVGQPAHGAQPGAHGGPPPLRVGPPALGAQPGAHGGPPPLRVGPPALGNDPTDVAASLPEAPARPAPAKGSFGRNVLIALLALSVAAIVSLLLIQRAGVQLPGGLLPGGLLPGPWGSPRASESAHAPAAEVPDAGASTAAAPDAASTGAADAAAAIEATADAAVADAAAADMTDAAAAAAADAGVADAGVADAGVADAGVADAGMTDAAAPIDAAAPFGRGQAPYAPGAVPPGTPFPTATAPRVPGPLPTPSAPATALPPPRPSVQPGWTPRPPASASAPTPPRQPPPIDLDLAPR</sequence>
<dbReference type="InterPro" id="IPR050660">
    <property type="entry name" value="NEK_Ser/Thr_kinase"/>
</dbReference>
<gene>
    <name evidence="8" type="ORF">SOCE26_034710</name>
</gene>
<feature type="compositionally biased region" description="Basic and acidic residues" evidence="6">
    <location>
        <begin position="442"/>
        <end position="460"/>
    </location>
</feature>
<dbReference type="PROSITE" id="PS00109">
    <property type="entry name" value="PROTEIN_KINASE_TYR"/>
    <property type="match status" value="1"/>
</dbReference>
<evidence type="ECO:0000313" key="9">
    <source>
        <dbReference type="Proteomes" id="UP000238348"/>
    </source>
</evidence>
<dbReference type="PANTHER" id="PTHR43671:SF13">
    <property type="entry name" value="SERINE_THREONINE-PROTEIN KINASE NEK2"/>
    <property type="match status" value="1"/>
</dbReference>
<feature type="compositionally biased region" description="Low complexity" evidence="6">
    <location>
        <begin position="506"/>
        <end position="515"/>
    </location>
</feature>
<accession>A0A2L0ERX7</accession>
<keyword evidence="4 8" id="KW-0418">Kinase</keyword>
<keyword evidence="2 8" id="KW-0808">Transferase</keyword>
<dbReference type="EC" id="2.7.11.1" evidence="1"/>
<organism evidence="8 9">
    <name type="scientific">Sorangium cellulosum</name>
    <name type="common">Polyangium cellulosum</name>
    <dbReference type="NCBI Taxonomy" id="56"/>
    <lineage>
        <taxon>Bacteria</taxon>
        <taxon>Pseudomonadati</taxon>
        <taxon>Myxococcota</taxon>
        <taxon>Polyangia</taxon>
        <taxon>Polyangiales</taxon>
        <taxon>Polyangiaceae</taxon>
        <taxon>Sorangium</taxon>
    </lineage>
</organism>
<feature type="compositionally biased region" description="Basic and acidic residues" evidence="6">
    <location>
        <begin position="1"/>
        <end position="11"/>
    </location>
</feature>
<feature type="domain" description="Protein kinase" evidence="7">
    <location>
        <begin position="31"/>
        <end position="307"/>
    </location>
</feature>
<dbReference type="PANTHER" id="PTHR43671">
    <property type="entry name" value="SERINE/THREONINE-PROTEIN KINASE NEK"/>
    <property type="match status" value="1"/>
</dbReference>
<feature type="compositionally biased region" description="Low complexity" evidence="6">
    <location>
        <begin position="616"/>
        <end position="625"/>
    </location>
</feature>
<feature type="compositionally biased region" description="Low complexity" evidence="6">
    <location>
        <begin position="390"/>
        <end position="428"/>
    </location>
</feature>
<dbReference type="Pfam" id="PF00069">
    <property type="entry name" value="Pkinase"/>
    <property type="match status" value="1"/>
</dbReference>
<dbReference type="GO" id="GO:0004674">
    <property type="term" value="F:protein serine/threonine kinase activity"/>
    <property type="evidence" value="ECO:0007669"/>
    <property type="project" value="UniProtKB-EC"/>
</dbReference>
<feature type="region of interest" description="Disordered" evidence="6">
    <location>
        <begin position="1"/>
        <end position="22"/>
    </location>
</feature>
<feature type="region of interest" description="Disordered" evidence="6">
    <location>
        <begin position="485"/>
        <end position="551"/>
    </location>
</feature>